<sequence length="557" mass="56857">MVAGLPGAQLDAEFSNIQDTLDGVRSRLSEIQRDDGLLRNGAVGIDALSSAAIQTLGSNALNPRGSWVALRAYAAGDLFSRGEETRFVHTAYTSGATYGSTDTTNTSVLGAPPDVGFVVRNVFNGTGSATVFTLSAAPVYDTNIRVYVNGLFRLAGTDWTLSGTTLTFTSPPSAGTGNIVAEIGQISTAEVTTLPGSSVTSVQIADSAVITAKIANNAVTTAKIPNDAITTAKIADGNVTAAKLPDLVIATAKIADAAVTTDKIANNNVTTAKIANNAVNVDKIADGSVTSNKIPSNAITEAKIVDGAVGTSKLQNNCIGPGQLADGAVGNFQLAADAISTIKLQNAAVTAAKIANAAITGAKLDGAQTGIAPVFGARAWAAIDGLSTSNYLSGTYVQSGPTVTVTAVNHGLRFGDWVFIDFTSGSATDGLYQVTDALDANTFTFTRTSATTSGSLIIRRKVILGSGNVSSVMSGAPGYFVINFTTPLPTANYAMMGSCTSYDSTVLRSGVAIRGNSINWAGPSSLKSTNAIHIMAGDTHTGNLTVSPAEINVAFFG</sequence>
<dbReference type="EMBL" id="LR796750">
    <property type="protein sequence ID" value="CAB4163767.1"/>
    <property type="molecule type" value="Genomic_DNA"/>
</dbReference>
<evidence type="ECO:0008006" key="2">
    <source>
        <dbReference type="Google" id="ProtNLM"/>
    </source>
</evidence>
<gene>
    <name evidence="1" type="ORF">UFOVP806_51</name>
</gene>
<name>A0A6J5NXM2_9CAUD</name>
<protein>
    <recommendedName>
        <fullName evidence="2">DUF1983 domain-containing protein</fullName>
    </recommendedName>
</protein>
<proteinExistence type="predicted"/>
<evidence type="ECO:0000313" key="1">
    <source>
        <dbReference type="EMBL" id="CAB4163767.1"/>
    </source>
</evidence>
<dbReference type="Gene3D" id="2.40.30.20">
    <property type="match status" value="1"/>
</dbReference>
<accession>A0A6J5NXM2</accession>
<dbReference type="InterPro" id="IPR023366">
    <property type="entry name" value="ATP_synth_asu-like_sf"/>
</dbReference>
<reference evidence="1" key="1">
    <citation type="submission" date="2020-04" db="EMBL/GenBank/DDBJ databases">
        <authorList>
            <person name="Chiriac C."/>
            <person name="Salcher M."/>
            <person name="Ghai R."/>
            <person name="Kavagutti S V."/>
        </authorList>
    </citation>
    <scope>NUCLEOTIDE SEQUENCE</scope>
</reference>
<organism evidence="1">
    <name type="scientific">uncultured Caudovirales phage</name>
    <dbReference type="NCBI Taxonomy" id="2100421"/>
    <lineage>
        <taxon>Viruses</taxon>
        <taxon>Duplodnaviria</taxon>
        <taxon>Heunggongvirae</taxon>
        <taxon>Uroviricota</taxon>
        <taxon>Caudoviricetes</taxon>
        <taxon>Peduoviridae</taxon>
        <taxon>Maltschvirus</taxon>
        <taxon>Maltschvirus maltsch</taxon>
    </lineage>
</organism>